<proteinExistence type="predicted"/>
<evidence type="ECO:0000313" key="8">
    <source>
        <dbReference type="Proteomes" id="UP000000628"/>
    </source>
</evidence>
<keyword evidence="4" id="KW-0564">Palmitate</keyword>
<evidence type="ECO:0000313" key="7">
    <source>
        <dbReference type="EMBL" id="ACV10032.1"/>
    </source>
</evidence>
<dbReference type="PROSITE" id="PS51257">
    <property type="entry name" value="PROKAR_LIPOPROTEIN"/>
    <property type="match status" value="1"/>
</dbReference>
<dbReference type="Gene3D" id="3.40.190.10">
    <property type="entry name" value="Periplasmic binding protein-like II"/>
    <property type="match status" value="2"/>
</dbReference>
<accession>C7R2P1</accession>
<keyword evidence="1" id="KW-1003">Cell membrane</keyword>
<feature type="chain" id="PRO_5038718277" evidence="6">
    <location>
        <begin position="24"/>
        <end position="553"/>
    </location>
</feature>
<dbReference type="PANTHER" id="PTHR43649">
    <property type="entry name" value="ARABINOSE-BINDING PROTEIN-RELATED"/>
    <property type="match status" value="1"/>
</dbReference>
<dbReference type="InterPro" id="IPR050490">
    <property type="entry name" value="Bact_solute-bd_prot1"/>
</dbReference>
<name>C7R2P1_JONDD</name>
<evidence type="ECO:0000256" key="6">
    <source>
        <dbReference type="SAM" id="SignalP"/>
    </source>
</evidence>
<dbReference type="AlphaFoldDB" id="C7R2P1"/>
<evidence type="ECO:0000256" key="4">
    <source>
        <dbReference type="ARBA" id="ARBA00023139"/>
    </source>
</evidence>
<dbReference type="Pfam" id="PF01547">
    <property type="entry name" value="SBP_bac_1"/>
    <property type="match status" value="1"/>
</dbReference>
<keyword evidence="8" id="KW-1185">Reference proteome</keyword>
<dbReference type="eggNOG" id="COG1653">
    <property type="taxonomic scope" value="Bacteria"/>
</dbReference>
<dbReference type="Proteomes" id="UP000000628">
    <property type="component" value="Chromosome"/>
</dbReference>
<sequence>MRRSLTRVVGTAAVSLFALSLVACSDSGNSEPEPVDTDALEAELEDNMVGAMENYAAGQTFVATEPVEFSMLYRDHPNYPIKDDWLLFTHIEDQNKVSFDITSAPLSDYEQRRSLLIGAGDAPDVITVTYPGQEAPFVASGAILPISDYVHLMPNFQQKLQDWDLEGDLDTIRQADGKYYMLPGIYEKMRYDYSIGLRTDILEDLGLEEPATWDEFRTVLEAIKKEKNTKYVFSDRWKGEALLNVAAASFNTVAGWGFGGGTLYDEAKDEFYFAGSSDDYKTMVEYFAGLVQDGLMDPESFTQEDDQADQKLANEQSFAITTNGQELLRERTVLEATKGDDFQLDKIRVPSGPAGDNMRGARIENGFMISSDAKDNDDFVAMLQFLDWLYYSDEGLEFVRWGVEGETFTKDADGNRVLADGIEFLDTNVGADKHFQADYGFFNGAFSLAHGSTEELVLTHISDEEKAWAEGMADKTLLPANPPYPLDEGEQEQVGLYQTALTDYVKQNTLAFILGQRDLSEWDAYVSELEGQNLSAYMDIINGAHKRYQENNG</sequence>
<dbReference type="InterPro" id="IPR006059">
    <property type="entry name" value="SBP"/>
</dbReference>
<evidence type="ECO:0000256" key="2">
    <source>
        <dbReference type="ARBA" id="ARBA00022729"/>
    </source>
</evidence>
<reference evidence="7 8" key="1">
    <citation type="journal article" date="2009" name="Stand. Genomic Sci.">
        <title>Complete genome sequence of Jonesia denitrificans type strain (Prevot 55134).</title>
        <authorList>
            <person name="Pukall R."/>
            <person name="Gehrich-Schroter G."/>
            <person name="Lapidus A."/>
            <person name="Nolan M."/>
            <person name="Glavina Del Rio T."/>
            <person name="Lucas S."/>
            <person name="Chen F."/>
            <person name="Tice H."/>
            <person name="Pitluck S."/>
            <person name="Cheng J.F."/>
            <person name="Copeland A."/>
            <person name="Saunders E."/>
            <person name="Brettin T."/>
            <person name="Detter J.C."/>
            <person name="Bruce D."/>
            <person name="Goodwin L."/>
            <person name="Pati A."/>
            <person name="Ivanova N."/>
            <person name="Mavromatis K."/>
            <person name="Ovchinnikova G."/>
            <person name="Chen A."/>
            <person name="Palaniappan K."/>
            <person name="Land M."/>
            <person name="Hauser L."/>
            <person name="Chang Y.J."/>
            <person name="Jeffries C.D."/>
            <person name="Chain P."/>
            <person name="Goker M."/>
            <person name="Bristow J."/>
            <person name="Eisen J.A."/>
            <person name="Markowitz V."/>
            <person name="Hugenholtz P."/>
            <person name="Kyrpides N.C."/>
            <person name="Klenk H.P."/>
            <person name="Han C."/>
        </authorList>
    </citation>
    <scope>NUCLEOTIDE SEQUENCE [LARGE SCALE GENOMIC DNA]</scope>
    <source>
        <strain evidence="8">ATCC 14870 / DSM 20603 / BCRC 15368 / CIP 55.134 / JCM 11481 / NBRC 15587 / NCTC 10816 / Prevot 55134</strain>
    </source>
</reference>
<dbReference type="RefSeq" id="WP_015772643.1">
    <property type="nucleotide sequence ID" value="NC_013174.1"/>
</dbReference>
<evidence type="ECO:0000256" key="5">
    <source>
        <dbReference type="ARBA" id="ARBA00023288"/>
    </source>
</evidence>
<dbReference type="CDD" id="cd13583">
    <property type="entry name" value="PBP2_AlgQ_like_4"/>
    <property type="match status" value="1"/>
</dbReference>
<keyword evidence="3" id="KW-0472">Membrane</keyword>
<evidence type="ECO:0000256" key="3">
    <source>
        <dbReference type="ARBA" id="ARBA00023136"/>
    </source>
</evidence>
<dbReference type="STRING" id="471856.Jden_2399"/>
<keyword evidence="2 6" id="KW-0732">Signal</keyword>
<dbReference type="HOGENOM" id="CLU_021021_2_1_11"/>
<protein>
    <submittedName>
        <fullName evidence="7">Extracellular solute-binding protein family 1</fullName>
    </submittedName>
</protein>
<gene>
    <name evidence="7" type="ordered locus">Jden_2399</name>
</gene>
<organism evidence="7 8">
    <name type="scientific">Jonesia denitrificans (strain ATCC 14870 / DSM 20603 / BCRC 15368 / CIP 55.134 / JCM 11481 / NBRC 15587 / NCTC 10816 / Prevot 55134)</name>
    <name type="common">Listeria denitrificans</name>
    <dbReference type="NCBI Taxonomy" id="471856"/>
    <lineage>
        <taxon>Bacteria</taxon>
        <taxon>Bacillati</taxon>
        <taxon>Actinomycetota</taxon>
        <taxon>Actinomycetes</taxon>
        <taxon>Micrococcales</taxon>
        <taxon>Jonesiaceae</taxon>
        <taxon>Jonesia</taxon>
    </lineage>
</organism>
<evidence type="ECO:0000256" key="1">
    <source>
        <dbReference type="ARBA" id="ARBA00022475"/>
    </source>
</evidence>
<dbReference type="KEGG" id="jde:Jden_2399"/>
<dbReference type="EMBL" id="CP001706">
    <property type="protein sequence ID" value="ACV10032.1"/>
    <property type="molecule type" value="Genomic_DNA"/>
</dbReference>
<dbReference type="PANTHER" id="PTHR43649:SF33">
    <property type="entry name" value="POLYGALACTURONAN_RHAMNOGALACTURONAN-BINDING PROTEIN YTCQ"/>
    <property type="match status" value="1"/>
</dbReference>
<dbReference type="SUPFAM" id="SSF53850">
    <property type="entry name" value="Periplasmic binding protein-like II"/>
    <property type="match status" value="1"/>
</dbReference>
<keyword evidence="5" id="KW-0449">Lipoprotein</keyword>
<dbReference type="OrthoDB" id="9787283at2"/>
<feature type="signal peptide" evidence="6">
    <location>
        <begin position="1"/>
        <end position="23"/>
    </location>
</feature>